<dbReference type="VEuPathDB" id="TriTrypDB:LdCL_340015500"/>
<dbReference type="VEuPathDB" id="TriTrypDB:LdBPK_341000.1"/>
<dbReference type="InterPro" id="IPR051682">
    <property type="entry name" value="Mito_Persulfide_Diox"/>
</dbReference>
<organism evidence="3 4">
    <name type="scientific">Leishmania donovani</name>
    <dbReference type="NCBI Taxonomy" id="5661"/>
    <lineage>
        <taxon>Eukaryota</taxon>
        <taxon>Discoba</taxon>
        <taxon>Euglenozoa</taxon>
        <taxon>Kinetoplastea</taxon>
        <taxon>Metakinetoplastina</taxon>
        <taxon>Trypanosomatida</taxon>
        <taxon>Trypanosomatidae</taxon>
        <taxon>Leishmaniinae</taxon>
        <taxon>Leishmania</taxon>
    </lineage>
</organism>
<feature type="region of interest" description="Disordered" evidence="1">
    <location>
        <begin position="1"/>
        <end position="22"/>
    </location>
</feature>
<proteinExistence type="predicted"/>
<dbReference type="GO" id="GO:0070813">
    <property type="term" value="P:hydrogen sulfide metabolic process"/>
    <property type="evidence" value="ECO:0007669"/>
    <property type="project" value="TreeGrafter"/>
</dbReference>
<dbReference type="GO" id="GO:0006749">
    <property type="term" value="P:glutathione metabolic process"/>
    <property type="evidence" value="ECO:0007669"/>
    <property type="project" value="TreeGrafter"/>
</dbReference>
<reference evidence="3 4" key="1">
    <citation type="journal article" date="2018" name="Sci. Rep.">
        <title>A complete Leishmania donovani reference genome identifies novel genetic variations associated with virulence.</title>
        <authorList>
            <person name="Lypaczewski P."/>
            <person name="Hoshizaki J."/>
            <person name="Zhang W.-W."/>
            <person name="McCall L.-I."/>
            <person name="Torcivia-Rodriguez J."/>
            <person name="Simonyan V."/>
            <person name="Kaur A."/>
            <person name="Dewar K."/>
            <person name="Matlashewski G."/>
        </authorList>
    </citation>
    <scope>NUCLEOTIDE SEQUENCE [LARGE SCALE GENOMIC DNA]</scope>
    <source>
        <strain evidence="3 4">LdCL</strain>
    </source>
</reference>
<gene>
    <name evidence="3" type="ORF">LdCL_340015500</name>
</gene>
<feature type="domain" description="Rhodanese" evidence="2">
    <location>
        <begin position="600"/>
        <end position="625"/>
    </location>
</feature>
<sequence>MLDSPPALYASQEPVSAGPQAEAAEIMGSTPARHEMPFYPVLIEVAGSMDDAIVRDVTQRLRRYRNRYQPLLRCMFTLAATAVPEARLFGDDSAAALEAQPNPTTAAAGQLFTAPKNAVSVNKIHPLVSRFYPHQLLCAQQKSRSDYTTGVEPAALPGAPSGALQPCWMDDPATAALSGVTTAADCHDRAVRRVEDFMAYHFLPLAMTHNCSPPEAISTSAKAFVLRHYVNEASRTSSFLLADPFYASASVPADAVAGAAIIDPRAEQLEAYAADLSRIGVTLSCIIFTHCYVDGASGLAELIESFPAARVVSGIPLGPAGTTEDVQLSPRLRLRTVRVPAFSPECLLAEIYFCDMLKGLCTGVLWSTDAAPRCDLLQWSAFPRETGHVPTLPPSSINSDSGDRDAALAHTHEMLKKYLFDAYFSPLCASVSEPSRPSGRAAKSARTEEALANQEEQMEEATLESEGLEQVVLLPTHGGYNNVTSQLDLYWAVYLGDLTRMKHSRAVIDALATTAEAFASYNRRLPPLPHPPSFDTSRVVHLRQLLALLRPEQRATCLAQLPADMQHALRYSFDPSAAHSALGDASNASRRQFASFSSYVNLVDVRDANDYHALHLCGAVNVPMSFPGVAYGARRAELWLQCVIVPFQPIVALCATEEQRAELSRRLSALSPESRVHVFTLADLSDALKFPPRHSTRGGQATATELPWREVSCDVPTSVSADVPLPRNLLWIQRDDALANLTSYEDLTAAEPTDTRVVLDVRTPYEFKNGSHQHSVHVGLAQLCAMVVEDVVEASRPLSQWHCGSSPRLADAYVKIIHTAALTARLPVVWQEASLSDVVIYCAGGYRSLIASSLLQRAIEASATPAWRKLHISNVSGGAFQIMTQRPDLWQVKDRSVVCIS</sequence>
<dbReference type="SUPFAM" id="SSF56281">
    <property type="entry name" value="Metallo-hydrolase/oxidoreductase"/>
    <property type="match status" value="1"/>
</dbReference>
<dbReference type="PROSITE" id="PS50206">
    <property type="entry name" value="RHODANESE_3"/>
    <property type="match status" value="2"/>
</dbReference>
<dbReference type="SUPFAM" id="SSF52821">
    <property type="entry name" value="Rhodanese/Cell cycle control phosphatase"/>
    <property type="match status" value="2"/>
</dbReference>
<dbReference type="GO" id="GO:0050313">
    <property type="term" value="F:sulfur dioxygenase activity"/>
    <property type="evidence" value="ECO:0007669"/>
    <property type="project" value="TreeGrafter"/>
</dbReference>
<dbReference type="InterPro" id="IPR001763">
    <property type="entry name" value="Rhodanese-like_dom"/>
</dbReference>
<evidence type="ECO:0000259" key="2">
    <source>
        <dbReference type="PROSITE" id="PS50206"/>
    </source>
</evidence>
<dbReference type="OrthoDB" id="449487at2759"/>
<dbReference type="EMBL" id="CP029533">
    <property type="protein sequence ID" value="AYU82437.1"/>
    <property type="molecule type" value="Genomic_DNA"/>
</dbReference>
<evidence type="ECO:0000256" key="1">
    <source>
        <dbReference type="SAM" id="MobiDB-lite"/>
    </source>
</evidence>
<dbReference type="Gene3D" id="3.40.250.10">
    <property type="entry name" value="Rhodanese-like domain"/>
    <property type="match status" value="2"/>
</dbReference>
<dbReference type="InterPro" id="IPR036866">
    <property type="entry name" value="RibonucZ/Hydroxyglut_hydro"/>
</dbReference>
<name>A0A3Q8IIB2_LEIDO</name>
<evidence type="ECO:0000313" key="3">
    <source>
        <dbReference type="EMBL" id="AYU82437.1"/>
    </source>
</evidence>
<accession>A0A3Q8IIB2</accession>
<keyword evidence="4" id="KW-1185">Reference proteome</keyword>
<dbReference type="Proteomes" id="UP000274082">
    <property type="component" value="Chromosome 34"/>
</dbReference>
<dbReference type="PANTHER" id="PTHR43084:SF1">
    <property type="entry name" value="PERSULFIDE DIOXYGENASE ETHE1, MITOCHONDRIAL"/>
    <property type="match status" value="1"/>
</dbReference>
<evidence type="ECO:0000313" key="4">
    <source>
        <dbReference type="Proteomes" id="UP000274082"/>
    </source>
</evidence>
<feature type="region of interest" description="Disordered" evidence="1">
    <location>
        <begin position="431"/>
        <end position="455"/>
    </location>
</feature>
<dbReference type="CDD" id="cd00158">
    <property type="entry name" value="RHOD"/>
    <property type="match status" value="2"/>
</dbReference>
<dbReference type="PANTHER" id="PTHR43084">
    <property type="entry name" value="PERSULFIDE DIOXYGENASE ETHE1"/>
    <property type="match status" value="1"/>
</dbReference>
<feature type="domain" description="Rhodanese" evidence="2">
    <location>
        <begin position="752"/>
        <end position="858"/>
    </location>
</feature>
<dbReference type="Gene3D" id="3.60.15.10">
    <property type="entry name" value="Ribonuclease Z/Hydroxyacylglutathione hydrolase-like"/>
    <property type="match status" value="1"/>
</dbReference>
<dbReference type="InterPro" id="IPR036873">
    <property type="entry name" value="Rhodanese-like_dom_sf"/>
</dbReference>
<dbReference type="VEuPathDB" id="TriTrypDB:LDHU3_34.1570"/>
<dbReference type="AlphaFoldDB" id="A0A3Q8IIB2"/>
<protein>
    <recommendedName>
        <fullName evidence="2">Rhodanese domain-containing protein</fullName>
    </recommendedName>
</protein>